<evidence type="ECO:0000256" key="1">
    <source>
        <dbReference type="SAM" id="Phobius"/>
    </source>
</evidence>
<keyword evidence="1" id="KW-0472">Membrane</keyword>
<keyword evidence="3" id="KW-1185">Reference proteome</keyword>
<reference evidence="2 3" key="1">
    <citation type="submission" date="2020-08" db="EMBL/GenBank/DDBJ databases">
        <title>Genomic Encyclopedia of Type Strains, Phase III (KMG-III): the genomes of soil and plant-associated and newly described type strains.</title>
        <authorList>
            <person name="Whitman W."/>
        </authorList>
    </citation>
    <scope>NUCLEOTIDE SEQUENCE [LARGE SCALE GENOMIC DNA]</scope>
    <source>
        <strain evidence="2 3">CECT 5862</strain>
    </source>
</reference>
<protein>
    <submittedName>
        <fullName evidence="2">Uncharacterized protein</fullName>
    </submittedName>
</protein>
<evidence type="ECO:0000313" key="3">
    <source>
        <dbReference type="Proteomes" id="UP000570361"/>
    </source>
</evidence>
<keyword evidence="1" id="KW-1133">Transmembrane helix</keyword>
<name>A0A7W5B2W1_9BACL</name>
<proteinExistence type="predicted"/>
<keyword evidence="1" id="KW-0812">Transmembrane</keyword>
<gene>
    <name evidence="2" type="ORF">FHS18_005545</name>
</gene>
<evidence type="ECO:0000313" key="2">
    <source>
        <dbReference type="EMBL" id="MBB3113433.1"/>
    </source>
</evidence>
<sequence length="113" mass="13213">MKRTAHQAVSPSYEQPFRFEALSENEKKQILWVATRKFNVYQKCDEQLSFVFLACVTMLVAARYGKLFAISGGAGLTIFSTLSVIGIWIVIKKRLWQRRKIWLERQLEADKER</sequence>
<accession>A0A7W5B2W1</accession>
<comment type="caution">
    <text evidence="2">The sequence shown here is derived from an EMBL/GenBank/DDBJ whole genome shotgun (WGS) entry which is preliminary data.</text>
</comment>
<dbReference type="RefSeq" id="WP_183603521.1">
    <property type="nucleotide sequence ID" value="NZ_JACHXK010000019.1"/>
</dbReference>
<dbReference type="EMBL" id="JACHXK010000019">
    <property type="protein sequence ID" value="MBB3113433.1"/>
    <property type="molecule type" value="Genomic_DNA"/>
</dbReference>
<feature type="transmembrane region" description="Helical" evidence="1">
    <location>
        <begin position="47"/>
        <end position="64"/>
    </location>
</feature>
<feature type="transmembrane region" description="Helical" evidence="1">
    <location>
        <begin position="70"/>
        <end position="91"/>
    </location>
</feature>
<organism evidence="2 3">
    <name type="scientific">Paenibacillus phyllosphaerae</name>
    <dbReference type="NCBI Taxonomy" id="274593"/>
    <lineage>
        <taxon>Bacteria</taxon>
        <taxon>Bacillati</taxon>
        <taxon>Bacillota</taxon>
        <taxon>Bacilli</taxon>
        <taxon>Bacillales</taxon>
        <taxon>Paenibacillaceae</taxon>
        <taxon>Paenibacillus</taxon>
    </lineage>
</organism>
<dbReference type="AlphaFoldDB" id="A0A7W5B2W1"/>
<dbReference type="Proteomes" id="UP000570361">
    <property type="component" value="Unassembled WGS sequence"/>
</dbReference>